<name>A0ABV8CH89_9GAMM</name>
<reference evidence="8" key="1">
    <citation type="journal article" date="2019" name="Int. J. Syst. Evol. Microbiol.">
        <title>The Global Catalogue of Microorganisms (GCM) 10K type strain sequencing project: providing services to taxonomists for standard genome sequencing and annotation.</title>
        <authorList>
            <consortium name="The Broad Institute Genomics Platform"/>
            <consortium name="The Broad Institute Genome Sequencing Center for Infectious Disease"/>
            <person name="Wu L."/>
            <person name="Ma J."/>
        </authorList>
    </citation>
    <scope>NUCLEOTIDE SEQUENCE [LARGE SCALE GENOMIC DNA]</scope>
    <source>
        <strain evidence="8">CCUG 59858</strain>
    </source>
</reference>
<dbReference type="InterPro" id="IPR053967">
    <property type="entry name" value="LlgE_F_G-like_D1"/>
</dbReference>
<dbReference type="PANTHER" id="PTHR30435">
    <property type="entry name" value="FLAGELLAR PROTEIN"/>
    <property type="match status" value="1"/>
</dbReference>
<keyword evidence="7" id="KW-0966">Cell projection</keyword>
<accession>A0ABV8CH89</accession>
<evidence type="ECO:0000313" key="8">
    <source>
        <dbReference type="Proteomes" id="UP001595758"/>
    </source>
</evidence>
<dbReference type="Pfam" id="PF22692">
    <property type="entry name" value="LlgE_F_G_D1"/>
    <property type="match status" value="1"/>
</dbReference>
<evidence type="ECO:0000256" key="1">
    <source>
        <dbReference type="ARBA" id="ARBA00004117"/>
    </source>
</evidence>
<comment type="similarity">
    <text evidence="2 4">Belongs to the flagella basal body rod proteins family.</text>
</comment>
<evidence type="ECO:0000256" key="2">
    <source>
        <dbReference type="ARBA" id="ARBA00009677"/>
    </source>
</evidence>
<dbReference type="Gene3D" id="2.60.98.20">
    <property type="entry name" value="Flagellar hook protein FlgE"/>
    <property type="match status" value="1"/>
</dbReference>
<keyword evidence="7" id="KW-0969">Cilium</keyword>
<evidence type="ECO:0000256" key="4">
    <source>
        <dbReference type="RuleBase" id="RU362116"/>
    </source>
</evidence>
<sequence>MSSSTYYTSLSGMLAASYGLQNCSNNVANMDNAGYKRSDVFYSALGQGDNPYGLGGGVTIGGKSVNFSAGNYQETGNVSDLAIVGNGFFIVRLPNGELQYTRNGSFGFNNDGLMIEKRSGGLVQGYDKNGCLVPLSNKGPEICSGKATNYVQLKGELAFEANPEYKPDEQTSDEGPYTAITFTVGNIFDSQGNANSVTVTLTSPKLPTGNSGNVDIPGALPTNADTWNVEIKSSDGKILETDTRTIQFTINSEMGIPDKINNKILFSLNGEQVELNFGSPENDVNNSLRLYKKTPTEHTMTTVNTVKQNGYKMGKQNDFSINDDGLLIYHYDNGQKLNGIHLALAGFDDMANNLVQTDNNMFRAKSDSGRYIGRANQHALGAIQSKKLESSNVDSTTEFANIVVLQRMFQACSQIMDIDKQLLEELEKK</sequence>
<dbReference type="InterPro" id="IPR020013">
    <property type="entry name" value="Flagellar_FlgE/F/G"/>
</dbReference>
<evidence type="ECO:0000313" key="7">
    <source>
        <dbReference type="EMBL" id="MFC3909491.1"/>
    </source>
</evidence>
<dbReference type="RefSeq" id="WP_382343761.1">
    <property type="nucleotide sequence ID" value="NZ_JBHSAB010000024.1"/>
</dbReference>
<keyword evidence="3 4" id="KW-0975">Bacterial flagellum</keyword>
<dbReference type="NCBIfam" id="TIGR03506">
    <property type="entry name" value="FlgEFG_subfam"/>
    <property type="match status" value="1"/>
</dbReference>
<gene>
    <name evidence="7" type="ORF">ACFORL_10465</name>
</gene>
<proteinExistence type="inferred from homology"/>
<dbReference type="Proteomes" id="UP001595758">
    <property type="component" value="Unassembled WGS sequence"/>
</dbReference>
<evidence type="ECO:0000259" key="6">
    <source>
        <dbReference type="Pfam" id="PF22692"/>
    </source>
</evidence>
<dbReference type="InterPro" id="IPR037058">
    <property type="entry name" value="Falgellar_hook_FlgE_sf"/>
</dbReference>
<comment type="subcellular location">
    <subcellularLocation>
        <location evidence="1 4">Bacterial flagellum basal body</location>
    </subcellularLocation>
</comment>
<feature type="domain" description="Flagellar hook protein FlgE/F/G-like D1" evidence="6">
    <location>
        <begin position="82"/>
        <end position="125"/>
    </location>
</feature>
<evidence type="ECO:0000256" key="3">
    <source>
        <dbReference type="ARBA" id="ARBA00023143"/>
    </source>
</evidence>
<organism evidence="7 8">
    <name type="scientific">Legionella dresdenensis</name>
    <dbReference type="NCBI Taxonomy" id="450200"/>
    <lineage>
        <taxon>Bacteria</taxon>
        <taxon>Pseudomonadati</taxon>
        <taxon>Pseudomonadota</taxon>
        <taxon>Gammaproteobacteria</taxon>
        <taxon>Legionellales</taxon>
        <taxon>Legionellaceae</taxon>
        <taxon>Legionella</taxon>
    </lineage>
</organism>
<dbReference type="Pfam" id="PF06429">
    <property type="entry name" value="Flg_bbr_C"/>
    <property type="match status" value="1"/>
</dbReference>
<dbReference type="InterPro" id="IPR037925">
    <property type="entry name" value="FlgE/F/G-like"/>
</dbReference>
<dbReference type="PANTHER" id="PTHR30435:SF19">
    <property type="entry name" value="FLAGELLAR BASAL-BODY ROD PROTEIN FLGG"/>
    <property type="match status" value="1"/>
</dbReference>
<protein>
    <submittedName>
        <fullName evidence="7">Flagellar hook-basal body complex protein</fullName>
    </submittedName>
</protein>
<keyword evidence="8" id="KW-1185">Reference proteome</keyword>
<feature type="domain" description="Flagellar basal-body/hook protein C-terminal" evidence="5">
    <location>
        <begin position="385"/>
        <end position="426"/>
    </location>
</feature>
<keyword evidence="7" id="KW-0282">Flagellum</keyword>
<dbReference type="EMBL" id="JBHSAB010000024">
    <property type="protein sequence ID" value="MFC3909491.1"/>
    <property type="molecule type" value="Genomic_DNA"/>
</dbReference>
<dbReference type="InterPro" id="IPR010930">
    <property type="entry name" value="Flg_bb/hook_C_dom"/>
</dbReference>
<evidence type="ECO:0000259" key="5">
    <source>
        <dbReference type="Pfam" id="PF06429"/>
    </source>
</evidence>
<dbReference type="SUPFAM" id="SSF117143">
    <property type="entry name" value="Flagellar hook protein flgE"/>
    <property type="match status" value="1"/>
</dbReference>
<comment type="caution">
    <text evidence="7">The sequence shown here is derived from an EMBL/GenBank/DDBJ whole genome shotgun (WGS) entry which is preliminary data.</text>
</comment>